<feature type="transmembrane region" description="Helical" evidence="7">
    <location>
        <begin position="12"/>
        <end position="37"/>
    </location>
</feature>
<keyword evidence="6 7" id="KW-0472">Membrane</keyword>
<evidence type="ECO:0000256" key="7">
    <source>
        <dbReference type="SAM" id="Phobius"/>
    </source>
</evidence>
<evidence type="ECO:0000259" key="8">
    <source>
        <dbReference type="Pfam" id="PF02683"/>
    </source>
</evidence>
<dbReference type="AlphaFoldDB" id="A0A9E6RDF5"/>
<dbReference type="KEGG" id="cmet:K6K41_12370"/>
<dbReference type="GO" id="GO:0017004">
    <property type="term" value="P:cytochrome complex assembly"/>
    <property type="evidence" value="ECO:0007669"/>
    <property type="project" value="UniProtKB-KW"/>
</dbReference>
<evidence type="ECO:0000313" key="10">
    <source>
        <dbReference type="Proteomes" id="UP000825701"/>
    </source>
</evidence>
<evidence type="ECO:0000256" key="2">
    <source>
        <dbReference type="ARBA" id="ARBA00006143"/>
    </source>
</evidence>
<protein>
    <submittedName>
        <fullName evidence="9">Cytochrome c biogenesis protein CcdA</fullName>
    </submittedName>
</protein>
<feature type="transmembrane region" description="Helical" evidence="7">
    <location>
        <begin position="159"/>
        <end position="183"/>
    </location>
</feature>
<reference evidence="9" key="1">
    <citation type="submission" date="2021-08" db="EMBL/GenBank/DDBJ databases">
        <authorList>
            <person name="Zhang H."/>
            <person name="Xu M."/>
            <person name="Yu Z."/>
            <person name="Yang L."/>
            <person name="Cai Y."/>
        </authorList>
    </citation>
    <scope>NUCLEOTIDE SEQUENCE</scope>
    <source>
        <strain evidence="9">CHL1</strain>
    </source>
</reference>
<keyword evidence="10" id="KW-1185">Reference proteome</keyword>
<proteinExistence type="inferred from homology"/>
<dbReference type="InterPro" id="IPR051790">
    <property type="entry name" value="Cytochrome_c-biogenesis_DsbD"/>
</dbReference>
<sequence length="239" mass="24704">MALDVSLTGAVVAGMLSFASPCVLPLTPAYLGFISGAASPDQAAGRLRVLGLAAAFVSGFSTIFVILGATASTLGRLVSEYAQPLTVVAGVLLIAFGLHFMEIVKIPLFYRQAGMHVERKPTGAFGAYVVGLAFGFGWTPCVGPILAAILMVAGAETSAWRGAALLGAYSLGIGIPFILAAAFTDTFLRWSRALRPRLGLIEKASGALLVLTGLAFIGGWVPLASGWLLEQFPGFAEIG</sequence>
<gene>
    <name evidence="9" type="ORF">K6K41_12370</name>
</gene>
<feature type="domain" description="Cytochrome C biogenesis protein transmembrane" evidence="8">
    <location>
        <begin position="7"/>
        <end position="189"/>
    </location>
</feature>
<feature type="transmembrane region" description="Helical" evidence="7">
    <location>
        <begin position="49"/>
        <end position="69"/>
    </location>
</feature>
<name>A0A9E6RDF5_9HYPH</name>
<feature type="transmembrane region" description="Helical" evidence="7">
    <location>
        <begin position="125"/>
        <end position="153"/>
    </location>
</feature>
<feature type="transmembrane region" description="Helical" evidence="7">
    <location>
        <begin position="204"/>
        <end position="223"/>
    </location>
</feature>
<organism evidence="9 10">
    <name type="scientific">Chenggangzhangella methanolivorans</name>
    <dbReference type="NCBI Taxonomy" id="1437009"/>
    <lineage>
        <taxon>Bacteria</taxon>
        <taxon>Pseudomonadati</taxon>
        <taxon>Pseudomonadota</taxon>
        <taxon>Alphaproteobacteria</taxon>
        <taxon>Hyphomicrobiales</taxon>
        <taxon>Methylopilaceae</taxon>
        <taxon>Chenggangzhangella</taxon>
    </lineage>
</organism>
<dbReference type="InterPro" id="IPR003834">
    <property type="entry name" value="Cyt_c_assmbl_TM_dom"/>
</dbReference>
<dbReference type="Pfam" id="PF02683">
    <property type="entry name" value="DsbD_TM"/>
    <property type="match status" value="1"/>
</dbReference>
<evidence type="ECO:0000256" key="3">
    <source>
        <dbReference type="ARBA" id="ARBA00022692"/>
    </source>
</evidence>
<evidence type="ECO:0000256" key="1">
    <source>
        <dbReference type="ARBA" id="ARBA00004141"/>
    </source>
</evidence>
<evidence type="ECO:0000256" key="4">
    <source>
        <dbReference type="ARBA" id="ARBA00022748"/>
    </source>
</evidence>
<comment type="subcellular location">
    <subcellularLocation>
        <location evidence="1">Membrane</location>
        <topology evidence="1">Multi-pass membrane protein</topology>
    </subcellularLocation>
</comment>
<feature type="transmembrane region" description="Helical" evidence="7">
    <location>
        <begin position="81"/>
        <end position="104"/>
    </location>
</feature>
<evidence type="ECO:0000313" key="9">
    <source>
        <dbReference type="EMBL" id="QZO02352.1"/>
    </source>
</evidence>
<keyword evidence="4" id="KW-0201">Cytochrome c-type biogenesis</keyword>
<dbReference type="GO" id="GO:0016020">
    <property type="term" value="C:membrane"/>
    <property type="evidence" value="ECO:0007669"/>
    <property type="project" value="UniProtKB-SubCell"/>
</dbReference>
<dbReference type="EMBL" id="CP081869">
    <property type="protein sequence ID" value="QZO02352.1"/>
    <property type="molecule type" value="Genomic_DNA"/>
</dbReference>
<dbReference type="PANTHER" id="PTHR31272">
    <property type="entry name" value="CYTOCHROME C-TYPE BIOGENESIS PROTEIN HI_1454-RELATED"/>
    <property type="match status" value="1"/>
</dbReference>
<accession>A0A9E6RDF5</accession>
<dbReference type="PANTHER" id="PTHR31272:SF4">
    <property type="entry name" value="CYTOCHROME C-TYPE BIOGENESIS PROTEIN HI_1454-RELATED"/>
    <property type="match status" value="1"/>
</dbReference>
<comment type="similarity">
    <text evidence="2">Belongs to the DsbD family.</text>
</comment>
<evidence type="ECO:0000256" key="6">
    <source>
        <dbReference type="ARBA" id="ARBA00023136"/>
    </source>
</evidence>
<dbReference type="Proteomes" id="UP000825701">
    <property type="component" value="Chromosome"/>
</dbReference>
<keyword evidence="3 7" id="KW-0812">Transmembrane</keyword>
<keyword evidence="5 7" id="KW-1133">Transmembrane helix</keyword>
<evidence type="ECO:0000256" key="5">
    <source>
        <dbReference type="ARBA" id="ARBA00022989"/>
    </source>
</evidence>